<reference evidence="8 9" key="1">
    <citation type="submission" date="2017-10" db="EMBL/GenBank/DDBJ databases">
        <title>Genomics of the genus Arcobacter.</title>
        <authorList>
            <person name="Perez-Cataluna A."/>
            <person name="Figueras M.J."/>
        </authorList>
    </citation>
    <scope>NUCLEOTIDE SEQUENCE [LARGE SCALE GENOMIC DNA]</scope>
    <source>
        <strain evidence="8 9">F26</strain>
    </source>
</reference>
<dbReference type="PROSITE" id="PS51900">
    <property type="entry name" value="CB"/>
    <property type="match status" value="1"/>
</dbReference>
<dbReference type="PROSITE" id="PS51898">
    <property type="entry name" value="TYR_RECOMBINASE"/>
    <property type="match status" value="1"/>
</dbReference>
<evidence type="ECO:0000259" key="7">
    <source>
        <dbReference type="PROSITE" id="PS51900"/>
    </source>
</evidence>
<evidence type="ECO:0000256" key="4">
    <source>
        <dbReference type="ARBA" id="ARBA00023172"/>
    </source>
</evidence>
<keyword evidence="3 5" id="KW-0238">DNA-binding</keyword>
<gene>
    <name evidence="8" type="ORF">CRU90_03785</name>
</gene>
<dbReference type="InterPro" id="IPR044068">
    <property type="entry name" value="CB"/>
</dbReference>
<comment type="similarity">
    <text evidence="1">Belongs to the 'phage' integrase family.</text>
</comment>
<dbReference type="InterPro" id="IPR011010">
    <property type="entry name" value="DNA_brk_join_enz"/>
</dbReference>
<comment type="caution">
    <text evidence="8">The sequence shown here is derived from an EMBL/GenBank/DDBJ whole genome shotgun (WGS) entry which is preliminary data.</text>
</comment>
<dbReference type="Gene3D" id="1.10.150.130">
    <property type="match status" value="1"/>
</dbReference>
<evidence type="ECO:0000256" key="1">
    <source>
        <dbReference type="ARBA" id="ARBA00008857"/>
    </source>
</evidence>
<organism evidence="8 9">
    <name type="scientific">Arcobacter cloacae</name>
    <dbReference type="NCBI Taxonomy" id="1054034"/>
    <lineage>
        <taxon>Bacteria</taxon>
        <taxon>Pseudomonadati</taxon>
        <taxon>Campylobacterota</taxon>
        <taxon>Epsilonproteobacteria</taxon>
        <taxon>Campylobacterales</taxon>
        <taxon>Arcobacteraceae</taxon>
        <taxon>Arcobacter</taxon>
    </lineage>
</organism>
<dbReference type="InterPro" id="IPR002104">
    <property type="entry name" value="Integrase_catalytic"/>
</dbReference>
<dbReference type="EMBL" id="PDJZ01000003">
    <property type="protein sequence ID" value="RXJ85088.1"/>
    <property type="molecule type" value="Genomic_DNA"/>
</dbReference>
<evidence type="ECO:0000256" key="3">
    <source>
        <dbReference type="ARBA" id="ARBA00023125"/>
    </source>
</evidence>
<dbReference type="PANTHER" id="PTHR30349">
    <property type="entry name" value="PHAGE INTEGRASE-RELATED"/>
    <property type="match status" value="1"/>
</dbReference>
<dbReference type="GO" id="GO:0003677">
    <property type="term" value="F:DNA binding"/>
    <property type="evidence" value="ECO:0007669"/>
    <property type="project" value="UniProtKB-UniRule"/>
</dbReference>
<dbReference type="Pfam" id="PF12167">
    <property type="entry name" value="Arm-DNA-bind_2"/>
    <property type="match status" value="1"/>
</dbReference>
<evidence type="ECO:0000256" key="2">
    <source>
        <dbReference type="ARBA" id="ARBA00022908"/>
    </source>
</evidence>
<dbReference type="InterPro" id="IPR010998">
    <property type="entry name" value="Integrase_recombinase_N"/>
</dbReference>
<evidence type="ECO:0000256" key="5">
    <source>
        <dbReference type="PROSITE-ProRule" id="PRU01248"/>
    </source>
</evidence>
<accession>A0A4Q0ZN95</accession>
<dbReference type="OrthoDB" id="5391994at2"/>
<dbReference type="RefSeq" id="WP_128985950.1">
    <property type="nucleotide sequence ID" value="NZ_PDJZ01000003.1"/>
</dbReference>
<evidence type="ECO:0000313" key="9">
    <source>
        <dbReference type="Proteomes" id="UP000290870"/>
    </source>
</evidence>
<dbReference type="Pfam" id="PF14659">
    <property type="entry name" value="Phage_int_SAM_3"/>
    <property type="match status" value="1"/>
</dbReference>
<dbReference type="SUPFAM" id="SSF56349">
    <property type="entry name" value="DNA breaking-rejoining enzymes"/>
    <property type="match status" value="1"/>
</dbReference>
<dbReference type="AlphaFoldDB" id="A0A4Q0ZN95"/>
<protein>
    <submittedName>
        <fullName evidence="8">Integrase</fullName>
    </submittedName>
</protein>
<keyword evidence="4" id="KW-0233">DNA recombination</keyword>
<dbReference type="PANTHER" id="PTHR30349:SF64">
    <property type="entry name" value="PROPHAGE INTEGRASE INTD-RELATED"/>
    <property type="match status" value="1"/>
</dbReference>
<keyword evidence="2" id="KW-0229">DNA integration</keyword>
<dbReference type="Gene3D" id="1.10.443.10">
    <property type="entry name" value="Intergrase catalytic core"/>
    <property type="match status" value="1"/>
</dbReference>
<dbReference type="CDD" id="cd01189">
    <property type="entry name" value="INT_ICEBs1_C_like"/>
    <property type="match status" value="1"/>
</dbReference>
<dbReference type="Pfam" id="PF00589">
    <property type="entry name" value="Phage_integrase"/>
    <property type="match status" value="1"/>
</dbReference>
<evidence type="ECO:0000259" key="6">
    <source>
        <dbReference type="PROSITE" id="PS51898"/>
    </source>
</evidence>
<proteinExistence type="inferred from homology"/>
<sequence length="367" mass="42886">MHKITQPKLFSRGSKLWIRFSFNNQNIRKPLNLEDTKENRKLANLQIIPQLLLKVYEGTFFENTNNVPTVDEYMIRSFELHKGSRSDSTNLMYKRNYNKHIKNIFGHIPLDKITSEDITHWQNNLKETEHLAKGSILRIRSCLNVMFEDAIENDLIQKNPISKAKKLRETDNPKVRRIKLKPFNLMEIKAILNILEGSDKNLIATLFYTGMRAGECIGLKWEYVDFNKKTIAIREQMVNGEQKQILKTTKSQRTIPIIETLIPYLENQYKITGKYNSYVFLTERTNKHYHSAGKIREQIWIKALEKANVPYRNLHQTRGTFISTLISTGEDINFVSKIAGHENVKVTLEKYSEYIPIQNLNFGNCFG</sequence>
<dbReference type="InterPro" id="IPR050090">
    <property type="entry name" value="Tyrosine_recombinase_XerCD"/>
</dbReference>
<evidence type="ECO:0000313" key="8">
    <source>
        <dbReference type="EMBL" id="RXJ85088.1"/>
    </source>
</evidence>
<dbReference type="InterPro" id="IPR022000">
    <property type="entry name" value="Min27-like_integrase_DNA_bind"/>
</dbReference>
<name>A0A4Q0ZN95_9BACT</name>
<feature type="domain" description="Tyr recombinase" evidence="6">
    <location>
        <begin position="178"/>
        <end position="364"/>
    </location>
</feature>
<dbReference type="InterPro" id="IPR004107">
    <property type="entry name" value="Integrase_SAM-like_N"/>
</dbReference>
<dbReference type="GO" id="GO:0015074">
    <property type="term" value="P:DNA integration"/>
    <property type="evidence" value="ECO:0007669"/>
    <property type="project" value="UniProtKB-KW"/>
</dbReference>
<dbReference type="Proteomes" id="UP000290870">
    <property type="component" value="Unassembled WGS sequence"/>
</dbReference>
<dbReference type="InterPro" id="IPR013762">
    <property type="entry name" value="Integrase-like_cat_sf"/>
</dbReference>
<dbReference type="GO" id="GO:0006310">
    <property type="term" value="P:DNA recombination"/>
    <property type="evidence" value="ECO:0007669"/>
    <property type="project" value="UniProtKB-KW"/>
</dbReference>
<feature type="domain" description="Core-binding (CB)" evidence="7">
    <location>
        <begin position="68"/>
        <end position="151"/>
    </location>
</feature>